<sequence length="287" mass="30183">MVRLGIDIGGSKIALAARDGSHMLFEHRVGLDAHPAPDEVLAALAAYLERQCAVHGRPATIAIASAPNLDRDGRVERWPNRPAWEGAPVVATLAPFARERIVWCDDGTAATLADAWTLGARNLVHFSLGTGVGGGICVDGSVLRDRELGHLLVHPHGAPCSCGRHGCLQAYASGRAFERLAERHPADVAAARWLDGAADALAACSANLVELFHSTCITLSGGLVHRFPALPDAVARALGATFLKRPLAMPEIRLSPYGGDAPLQGALALAAAPDAEQRAACRHWRAA</sequence>
<proteinExistence type="inferred from homology"/>
<dbReference type="PANTHER" id="PTHR18964">
    <property type="entry name" value="ROK (REPRESSOR, ORF, KINASE) FAMILY"/>
    <property type="match status" value="1"/>
</dbReference>
<dbReference type="SUPFAM" id="SSF53067">
    <property type="entry name" value="Actin-like ATPase domain"/>
    <property type="match status" value="1"/>
</dbReference>
<dbReference type="InterPro" id="IPR043129">
    <property type="entry name" value="ATPase_NBD"/>
</dbReference>
<dbReference type="OrthoDB" id="8595273at2"/>
<comment type="similarity">
    <text evidence="1">Belongs to the ROK (NagC/XylR) family.</text>
</comment>
<gene>
    <name evidence="2" type="ORF">WL73_15300</name>
</gene>
<evidence type="ECO:0000313" key="2">
    <source>
        <dbReference type="EMBL" id="KWE03123.1"/>
    </source>
</evidence>
<name>A0A119MMB8_9BURK</name>
<dbReference type="Gene3D" id="3.30.420.40">
    <property type="match status" value="2"/>
</dbReference>
<dbReference type="Proteomes" id="UP000062998">
    <property type="component" value="Unassembled WGS sequence"/>
</dbReference>
<comment type="caution">
    <text evidence="2">The sequence shown here is derived from an EMBL/GenBank/DDBJ whole genome shotgun (WGS) entry which is preliminary data.</text>
</comment>
<evidence type="ECO:0000313" key="3">
    <source>
        <dbReference type="Proteomes" id="UP000062998"/>
    </source>
</evidence>
<dbReference type="Pfam" id="PF00480">
    <property type="entry name" value="ROK"/>
    <property type="match status" value="1"/>
</dbReference>
<organism evidence="2 3">
    <name type="scientific">Burkholderia ubonensis</name>
    <dbReference type="NCBI Taxonomy" id="101571"/>
    <lineage>
        <taxon>Bacteria</taxon>
        <taxon>Pseudomonadati</taxon>
        <taxon>Pseudomonadota</taxon>
        <taxon>Betaproteobacteria</taxon>
        <taxon>Burkholderiales</taxon>
        <taxon>Burkholderiaceae</taxon>
        <taxon>Burkholderia</taxon>
        <taxon>Burkholderia cepacia complex</taxon>
    </lineage>
</organism>
<evidence type="ECO:0000256" key="1">
    <source>
        <dbReference type="ARBA" id="ARBA00006479"/>
    </source>
</evidence>
<accession>A0A119MMB8</accession>
<dbReference type="AlphaFoldDB" id="A0A119MMB8"/>
<evidence type="ECO:0008006" key="4">
    <source>
        <dbReference type="Google" id="ProtNLM"/>
    </source>
</evidence>
<reference evidence="2 3" key="1">
    <citation type="submission" date="2015-11" db="EMBL/GenBank/DDBJ databases">
        <title>Expanding the genomic diversity of Burkholderia species for the development of highly accurate diagnostics.</title>
        <authorList>
            <person name="Sahl J."/>
            <person name="Keim P."/>
            <person name="Wagner D."/>
        </authorList>
    </citation>
    <scope>NUCLEOTIDE SEQUENCE [LARGE SCALE GENOMIC DNA]</scope>
    <source>
        <strain evidence="2 3">MSMB2167WGS</strain>
    </source>
</reference>
<dbReference type="RefSeq" id="WP_060306114.1">
    <property type="nucleotide sequence ID" value="NZ_CP013465.1"/>
</dbReference>
<dbReference type="PANTHER" id="PTHR18964:SF149">
    <property type="entry name" value="BIFUNCTIONAL UDP-N-ACETYLGLUCOSAMINE 2-EPIMERASE_N-ACETYLMANNOSAMINE KINASE"/>
    <property type="match status" value="1"/>
</dbReference>
<dbReference type="InterPro" id="IPR000600">
    <property type="entry name" value="ROK"/>
</dbReference>
<dbReference type="EMBL" id="LPIX01000057">
    <property type="protein sequence ID" value="KWE03123.1"/>
    <property type="molecule type" value="Genomic_DNA"/>
</dbReference>
<protein>
    <recommendedName>
        <fullName evidence="4">ROK family protein</fullName>
    </recommendedName>
</protein>